<feature type="repeat" description="PPR" evidence="3">
    <location>
        <begin position="452"/>
        <end position="486"/>
    </location>
</feature>
<accession>A0A2I0J8C6</accession>
<dbReference type="GO" id="GO:0008270">
    <property type="term" value="F:zinc ion binding"/>
    <property type="evidence" value="ECO:0007669"/>
    <property type="project" value="InterPro"/>
</dbReference>
<dbReference type="Pfam" id="PF20431">
    <property type="entry name" value="E_motif"/>
    <property type="match status" value="1"/>
</dbReference>
<evidence type="ECO:0000259" key="5">
    <source>
        <dbReference type="Pfam" id="PF14432"/>
    </source>
</evidence>
<dbReference type="NCBIfam" id="TIGR00756">
    <property type="entry name" value="PPR"/>
    <property type="match status" value="6"/>
</dbReference>
<evidence type="ECO:0000256" key="2">
    <source>
        <dbReference type="ARBA" id="ARBA00022737"/>
    </source>
</evidence>
<dbReference type="Pfam" id="PF14432">
    <property type="entry name" value="DYW_deaminase"/>
    <property type="match status" value="1"/>
</dbReference>
<dbReference type="SUPFAM" id="SSF48452">
    <property type="entry name" value="TPR-like"/>
    <property type="match status" value="1"/>
</dbReference>
<gene>
    <name evidence="6" type="ORF">CRG98_027556</name>
</gene>
<dbReference type="Pfam" id="PF13041">
    <property type="entry name" value="PPR_2"/>
    <property type="match status" value="5"/>
</dbReference>
<feature type="repeat" description="PPR" evidence="3">
    <location>
        <begin position="144"/>
        <end position="178"/>
    </location>
</feature>
<evidence type="ECO:0000313" key="7">
    <source>
        <dbReference type="Proteomes" id="UP000233551"/>
    </source>
</evidence>
<dbReference type="InterPro" id="IPR002885">
    <property type="entry name" value="PPR_rpt"/>
</dbReference>
<feature type="domain" description="DYW" evidence="5">
    <location>
        <begin position="769"/>
        <end position="861"/>
    </location>
</feature>
<dbReference type="GO" id="GO:0003723">
    <property type="term" value="F:RNA binding"/>
    <property type="evidence" value="ECO:0007669"/>
    <property type="project" value="InterPro"/>
</dbReference>
<dbReference type="Pfam" id="PF01535">
    <property type="entry name" value="PPR"/>
    <property type="match status" value="3"/>
</dbReference>
<organism evidence="6 7">
    <name type="scientific">Punica granatum</name>
    <name type="common">Pomegranate</name>
    <dbReference type="NCBI Taxonomy" id="22663"/>
    <lineage>
        <taxon>Eukaryota</taxon>
        <taxon>Viridiplantae</taxon>
        <taxon>Streptophyta</taxon>
        <taxon>Embryophyta</taxon>
        <taxon>Tracheophyta</taxon>
        <taxon>Spermatophyta</taxon>
        <taxon>Magnoliopsida</taxon>
        <taxon>eudicotyledons</taxon>
        <taxon>Gunneridae</taxon>
        <taxon>Pentapetalae</taxon>
        <taxon>rosids</taxon>
        <taxon>malvids</taxon>
        <taxon>Myrtales</taxon>
        <taxon>Lythraceae</taxon>
        <taxon>Punica</taxon>
    </lineage>
</organism>
<comment type="caution">
    <text evidence="6">The sequence shown here is derived from an EMBL/GenBank/DDBJ whole genome shotgun (WGS) entry which is preliminary data.</text>
</comment>
<dbReference type="Gene3D" id="1.25.40.10">
    <property type="entry name" value="Tetratricopeptide repeat domain"/>
    <property type="match status" value="6"/>
</dbReference>
<dbReference type="PANTHER" id="PTHR47926">
    <property type="entry name" value="PENTATRICOPEPTIDE REPEAT-CONTAINING PROTEIN"/>
    <property type="match status" value="1"/>
</dbReference>
<keyword evidence="7" id="KW-1185">Reference proteome</keyword>
<evidence type="ECO:0000256" key="3">
    <source>
        <dbReference type="PROSITE-ProRule" id="PRU00708"/>
    </source>
</evidence>
<proteinExistence type="inferred from homology"/>
<name>A0A2I0J8C6_PUNGR</name>
<dbReference type="PROSITE" id="PS51375">
    <property type="entry name" value="PPR"/>
    <property type="match status" value="8"/>
</dbReference>
<feature type="repeat" description="PPR" evidence="3">
    <location>
        <begin position="76"/>
        <end position="110"/>
    </location>
</feature>
<dbReference type="InterPro" id="IPR046960">
    <property type="entry name" value="PPR_At4g14850-like_plant"/>
</dbReference>
<dbReference type="FunFam" id="1.25.40.10:FF:001050">
    <property type="entry name" value="Pentatricopeptide repeat-containing protein At2g33760"/>
    <property type="match status" value="1"/>
</dbReference>
<evidence type="ECO:0000313" key="6">
    <source>
        <dbReference type="EMBL" id="PKI52140.1"/>
    </source>
</evidence>
<feature type="compositionally biased region" description="Low complexity" evidence="4">
    <location>
        <begin position="12"/>
        <end position="45"/>
    </location>
</feature>
<feature type="repeat" description="PPR" evidence="3">
    <location>
        <begin position="554"/>
        <end position="588"/>
    </location>
</feature>
<feature type="repeat" description="PPR" evidence="3">
    <location>
        <begin position="522"/>
        <end position="552"/>
    </location>
</feature>
<feature type="repeat" description="PPR" evidence="3">
    <location>
        <begin position="111"/>
        <end position="141"/>
    </location>
</feature>
<dbReference type="EMBL" id="PGOL01001975">
    <property type="protein sequence ID" value="PKI52140.1"/>
    <property type="molecule type" value="Genomic_DNA"/>
</dbReference>
<dbReference type="STRING" id="22663.A0A2I0J8C6"/>
<dbReference type="InterPro" id="IPR046848">
    <property type="entry name" value="E_motif"/>
</dbReference>
<dbReference type="FunFam" id="1.25.40.10:FF:000344">
    <property type="entry name" value="Pentatricopeptide repeat-containing protein"/>
    <property type="match status" value="1"/>
</dbReference>
<evidence type="ECO:0000256" key="4">
    <source>
        <dbReference type="SAM" id="MobiDB-lite"/>
    </source>
</evidence>
<comment type="similarity">
    <text evidence="1">Belongs to the PPR family. PCMP-H subfamily.</text>
</comment>
<dbReference type="Proteomes" id="UP000233551">
    <property type="component" value="Unassembled WGS sequence"/>
</dbReference>
<dbReference type="AlphaFoldDB" id="A0A2I0J8C6"/>
<protein>
    <recommendedName>
        <fullName evidence="5">DYW domain-containing protein</fullName>
    </recommendedName>
</protein>
<evidence type="ECO:0000256" key="1">
    <source>
        <dbReference type="ARBA" id="ARBA00006643"/>
    </source>
</evidence>
<feature type="repeat" description="PPR" evidence="3">
    <location>
        <begin position="351"/>
        <end position="385"/>
    </location>
</feature>
<dbReference type="GO" id="GO:0009451">
    <property type="term" value="P:RNA modification"/>
    <property type="evidence" value="ECO:0007669"/>
    <property type="project" value="InterPro"/>
</dbReference>
<feature type="region of interest" description="Disordered" evidence="4">
    <location>
        <begin position="1"/>
        <end position="45"/>
    </location>
</feature>
<keyword evidence="2" id="KW-0677">Repeat</keyword>
<dbReference type="InterPro" id="IPR032867">
    <property type="entry name" value="DYW_dom"/>
</dbReference>
<feature type="repeat" description="PPR" evidence="3">
    <location>
        <begin position="247"/>
        <end position="281"/>
    </location>
</feature>
<reference evidence="6 7" key="1">
    <citation type="submission" date="2017-11" db="EMBL/GenBank/DDBJ databases">
        <title>De-novo sequencing of pomegranate (Punica granatum L.) genome.</title>
        <authorList>
            <person name="Akparov Z."/>
            <person name="Amiraslanov A."/>
            <person name="Hajiyeva S."/>
            <person name="Abbasov M."/>
            <person name="Kaur K."/>
            <person name="Hamwieh A."/>
            <person name="Solovyev V."/>
            <person name="Salamov A."/>
            <person name="Braich B."/>
            <person name="Kosarev P."/>
            <person name="Mahmoud A."/>
            <person name="Hajiyev E."/>
            <person name="Babayeva S."/>
            <person name="Izzatullayeva V."/>
            <person name="Mammadov A."/>
            <person name="Mammadov A."/>
            <person name="Sharifova S."/>
            <person name="Ojaghi J."/>
            <person name="Eynullazada K."/>
            <person name="Bayramov B."/>
            <person name="Abdulazimova A."/>
            <person name="Shahmuradov I."/>
        </authorList>
    </citation>
    <scope>NUCLEOTIDE SEQUENCE [LARGE SCALE GENOMIC DNA]</scope>
    <source>
        <strain evidence="7">cv. AG2017</strain>
        <tissue evidence="6">Leaf</tissue>
    </source>
</reference>
<dbReference type="FunFam" id="1.25.40.10:FF:000798">
    <property type="entry name" value="Pentatricopeptide repeat-containing protein At3g49170, chloroplastic"/>
    <property type="match status" value="1"/>
</dbReference>
<dbReference type="PANTHER" id="PTHR47926:SF522">
    <property type="entry name" value="TETRATRICOPEPTIDE REPEAT-LIKE SUPERFAMILY PROTEIN"/>
    <property type="match status" value="1"/>
</dbReference>
<dbReference type="InterPro" id="IPR011990">
    <property type="entry name" value="TPR-like_helical_dom_sf"/>
</dbReference>
<sequence>MNICLSSPAKFSPLRPSSRVLVPSSPKQPSPSLSLQPPSNPQPLNSRLITAHLDAGRLREAISALDSMAWSGSYPDLVTYALLLKSCIRCREFHLGRHVRRRLEESGIEPDSVVLNSLISLHSKSNDWEEAEEVFWSMGSDKRDLVSWSAMISCYATNNKEMEAIALFLDMLQEGFSPNEYCYTAVIRACSTAKTARIGDAIFGFLMKDGYFDSDACVGCALIDMFVKGRGDLRSSLKVFNKMSERNVVAWTQIITRCTELGHPEEAVNLFVDMLLEGCIPDKFTISAVVSACSDLGLLPLGLQLHSWAMRSGLHSDVCVGCCLVDMYRKCGACGSLSDSRKVFDQMPSHNVMSWTAVITGYAQCDGSKEAVELFLEMIRGPIRPNHFTFASVLKACASSINVETGVQVYAHTVKLGLSTDNCVGNSLVSMFARSGRTEDARKAFESLFDRNMVSYNTILDAYSKNLNSEEAFSLFHEIESMGMGPDAYTFASLLSGAASVGAISKGELIHGRIVKSGLHFNECVCNALISMYSKCGNVEAAFRVFDRMGDKKNVISWTSMIMGFAKHGFSERALETFREMIELGMRPNEITSVAVLSACSHGGLASKGRMYFESMQKDHGITPRMEHYACMVDLLGRSGSLVEAFEFISSMPFEANELVWRTFLGACRIHGNVELGKKAAGMILQKDPSDPAAYILLANLYASSGRWEDMAEIRKKMKLKNLTKEAGCSWIEVKDTIFKFHVGDSSHPQAREIFNELDRLNTKIKKLGYVPNTDFFLHDVEEEQKEQYLFQHSEKLAVAFGLISTPRPKPIRVFKNLRVCGDCHSAIKYISMATDREIVVRDANRFHHFKDGKCSCNDYW</sequence>